<feature type="domain" description="Endonuclease/exonuclease/phosphatase" evidence="2">
    <location>
        <begin position="108"/>
        <end position="316"/>
    </location>
</feature>
<evidence type="ECO:0000313" key="4">
    <source>
        <dbReference type="Proteomes" id="UP000644699"/>
    </source>
</evidence>
<keyword evidence="3" id="KW-0378">Hydrolase</keyword>
<proteinExistence type="predicted"/>
<dbReference type="InterPro" id="IPR036691">
    <property type="entry name" value="Endo/exonu/phosph_ase_sf"/>
</dbReference>
<evidence type="ECO:0000256" key="1">
    <source>
        <dbReference type="SAM" id="Phobius"/>
    </source>
</evidence>
<feature type="transmembrane region" description="Helical" evidence="1">
    <location>
        <begin position="16"/>
        <end position="40"/>
    </location>
</feature>
<keyword evidence="1" id="KW-1133">Transmembrane helix</keyword>
<evidence type="ECO:0000313" key="3">
    <source>
        <dbReference type="EMBL" id="GGD93160.1"/>
    </source>
</evidence>
<keyword evidence="1" id="KW-0472">Membrane</keyword>
<keyword evidence="1" id="KW-0812">Transmembrane</keyword>
<gene>
    <name evidence="3" type="ORF">GCM10011390_09900</name>
</gene>
<comment type="caution">
    <text evidence="3">The sequence shown here is derived from an EMBL/GenBank/DDBJ whole genome shotgun (WGS) entry which is preliminary data.</text>
</comment>
<sequence length="341" mass="37172">MRSISVRRPRLSWRRVVALAAAALTLFVALGFFGGLVPLFDTFGQFRAHGAILLLVLVPPLLFQRRFGLGGAACLVGLLALYTVLPFLPLATPPADPAPGAPRYTLLQMNLRFDAPEPDKALSLIARLRPDVVTLEELTGEWQTALERMSSAYPYQFYCRSRKADGDVAILSRRPFLGSVPGREATGTDCDLANRFAVKTVDFNGLPVVIGAEHLRWPWPGGQHRMVASLAPLLGRLSDPLIIAGDFNSAPWTATMQAYAKASHTRLVGGIGPSWIAEFLPPELGRYLGLPIDNVLVSDGVEVLGVQRVEATSSDHLPVLLTFTMRFALPEEPEVRSATLR</sequence>
<feature type="transmembrane region" description="Helical" evidence="1">
    <location>
        <begin position="46"/>
        <end position="63"/>
    </location>
</feature>
<accession>A0A917E2G6</accession>
<dbReference type="Gene3D" id="3.60.10.10">
    <property type="entry name" value="Endonuclease/exonuclease/phosphatase"/>
    <property type="match status" value="1"/>
</dbReference>
<dbReference type="Proteomes" id="UP000644699">
    <property type="component" value="Unassembled WGS sequence"/>
</dbReference>
<organism evidence="3 4">
    <name type="scientific">Aureimonas endophytica</name>
    <dbReference type="NCBI Taxonomy" id="2027858"/>
    <lineage>
        <taxon>Bacteria</taxon>
        <taxon>Pseudomonadati</taxon>
        <taxon>Pseudomonadota</taxon>
        <taxon>Alphaproteobacteria</taxon>
        <taxon>Hyphomicrobiales</taxon>
        <taxon>Aurantimonadaceae</taxon>
        <taxon>Aureimonas</taxon>
    </lineage>
</organism>
<protein>
    <submittedName>
        <fullName evidence="3">Endonuclease/exonuclease/phosphatase</fullName>
    </submittedName>
</protein>
<dbReference type="SUPFAM" id="SSF56219">
    <property type="entry name" value="DNase I-like"/>
    <property type="match status" value="1"/>
</dbReference>
<reference evidence="3" key="1">
    <citation type="journal article" date="2014" name="Int. J. Syst. Evol. Microbiol.">
        <title>Complete genome sequence of Corynebacterium casei LMG S-19264T (=DSM 44701T), isolated from a smear-ripened cheese.</title>
        <authorList>
            <consortium name="US DOE Joint Genome Institute (JGI-PGF)"/>
            <person name="Walter F."/>
            <person name="Albersmeier A."/>
            <person name="Kalinowski J."/>
            <person name="Ruckert C."/>
        </authorList>
    </citation>
    <scope>NUCLEOTIDE SEQUENCE</scope>
    <source>
        <strain evidence="3">CGMCC 1.15367</strain>
    </source>
</reference>
<keyword evidence="3" id="KW-0540">Nuclease</keyword>
<evidence type="ECO:0000259" key="2">
    <source>
        <dbReference type="Pfam" id="PF03372"/>
    </source>
</evidence>
<dbReference type="GO" id="GO:0004519">
    <property type="term" value="F:endonuclease activity"/>
    <property type="evidence" value="ECO:0007669"/>
    <property type="project" value="UniProtKB-KW"/>
</dbReference>
<dbReference type="RefSeq" id="WP_188907066.1">
    <property type="nucleotide sequence ID" value="NZ_BMIQ01000001.1"/>
</dbReference>
<name>A0A917E2G6_9HYPH</name>
<dbReference type="AlphaFoldDB" id="A0A917E2G6"/>
<keyword evidence="4" id="KW-1185">Reference proteome</keyword>
<dbReference type="EMBL" id="BMIQ01000001">
    <property type="protein sequence ID" value="GGD93160.1"/>
    <property type="molecule type" value="Genomic_DNA"/>
</dbReference>
<keyword evidence="3" id="KW-0255">Endonuclease</keyword>
<dbReference type="Pfam" id="PF03372">
    <property type="entry name" value="Exo_endo_phos"/>
    <property type="match status" value="1"/>
</dbReference>
<reference evidence="3" key="2">
    <citation type="submission" date="2020-09" db="EMBL/GenBank/DDBJ databases">
        <authorList>
            <person name="Sun Q."/>
            <person name="Zhou Y."/>
        </authorList>
    </citation>
    <scope>NUCLEOTIDE SEQUENCE</scope>
    <source>
        <strain evidence="3">CGMCC 1.15367</strain>
    </source>
</reference>
<feature type="transmembrane region" description="Helical" evidence="1">
    <location>
        <begin position="70"/>
        <end position="88"/>
    </location>
</feature>
<dbReference type="InterPro" id="IPR005135">
    <property type="entry name" value="Endo/exonuclease/phosphatase"/>
</dbReference>